<reference evidence="2 3" key="1">
    <citation type="submission" date="2015-11" db="EMBL/GenBank/DDBJ databases">
        <title>Genome sequences of Lysobacter enzymogenes strain C3 and Lysobacter antibioticus ATCC 29479.</title>
        <authorList>
            <person name="Kobayashi D.Y."/>
        </authorList>
    </citation>
    <scope>NUCLEOTIDE SEQUENCE [LARGE SCALE GENOMIC DNA]</scope>
    <source>
        <strain evidence="2 3">C3</strain>
    </source>
</reference>
<sequence>MRRAGVAAARTRTGGAGAVGGAGTDRTPAASRRASSHPPPGLAGPGGQGDP</sequence>
<gene>
    <name evidence="2" type="ORF">GLE_1706</name>
</gene>
<name>A0A0S2DER8_LYSEN</name>
<feature type="region of interest" description="Disordered" evidence="1">
    <location>
        <begin position="1"/>
        <end position="51"/>
    </location>
</feature>
<protein>
    <submittedName>
        <fullName evidence="2">Uncharacterized protein</fullName>
    </submittedName>
</protein>
<proteinExistence type="predicted"/>
<dbReference type="AlphaFoldDB" id="A0A0S2DER8"/>
<feature type="compositionally biased region" description="Gly residues" evidence="1">
    <location>
        <begin position="14"/>
        <end position="23"/>
    </location>
</feature>
<feature type="compositionally biased region" description="Low complexity" evidence="1">
    <location>
        <begin position="1"/>
        <end position="13"/>
    </location>
</feature>
<dbReference type="PATRIC" id="fig|69.6.peg.1684"/>
<evidence type="ECO:0000313" key="2">
    <source>
        <dbReference type="EMBL" id="ALN57061.1"/>
    </source>
</evidence>
<evidence type="ECO:0000313" key="3">
    <source>
        <dbReference type="Proteomes" id="UP000061569"/>
    </source>
</evidence>
<accession>A0A0S2DER8</accession>
<dbReference type="KEGG" id="lez:GLE_1706"/>
<dbReference type="EMBL" id="CP013140">
    <property type="protein sequence ID" value="ALN57061.1"/>
    <property type="molecule type" value="Genomic_DNA"/>
</dbReference>
<organism evidence="2 3">
    <name type="scientific">Lysobacter enzymogenes</name>
    <dbReference type="NCBI Taxonomy" id="69"/>
    <lineage>
        <taxon>Bacteria</taxon>
        <taxon>Pseudomonadati</taxon>
        <taxon>Pseudomonadota</taxon>
        <taxon>Gammaproteobacteria</taxon>
        <taxon>Lysobacterales</taxon>
        <taxon>Lysobacteraceae</taxon>
        <taxon>Lysobacter</taxon>
    </lineage>
</organism>
<dbReference type="Proteomes" id="UP000061569">
    <property type="component" value="Chromosome"/>
</dbReference>
<dbReference type="STRING" id="69.GLE_1706"/>
<evidence type="ECO:0000256" key="1">
    <source>
        <dbReference type="SAM" id="MobiDB-lite"/>
    </source>
</evidence>